<dbReference type="EMBL" id="QZBS01000020">
    <property type="protein sequence ID" value="THZ77897.1"/>
    <property type="molecule type" value="Genomic_DNA"/>
</dbReference>
<dbReference type="Pfam" id="PF01546">
    <property type="entry name" value="Peptidase_M20"/>
    <property type="match status" value="1"/>
</dbReference>
<sequence>MPLRFKFPERASSRRPTWVRSTPLGSPIPDANYTSQLTFHKALVGYEPTFLLSLDALASELGLAAVYIKDESSRFGLPSFKAVGASWGCFRALIFHLGLNLDTATLESVAAAAADKGCKLLAATDGNHGRAIAWMARSLGIKSTIYVPHDLHPNFLRLIAAEGAEVVVVQGDYDFAVETAASAAAASKHNILVQDTAFDGYEDIPTWIIDGYATIFAEMEEQLQDLPVQPTTIITPVGVGSLAQAVITYAKAQRNLTTIAVEPDTAACLQASLVAGKPTSITTFNTINAGCNCGTLSSISWPYLRDHVDISTTISDYETHIAVQDLHRHNVNAGPCGASGLAALRRLLAEGNVKKGEAVVLINTEAARPYDIPLDVSNDDVTDLTQQLVRIDSSSPTLDTTGAAPGEAKIAAFIAQWLHHRGIETHIVESTPGRPSVVGVVRGNDPNAKKVMLNGHIDTVALSTYGPSPLNGDLVDGKIYGRGVLDMKAGVAAAMTTLLHFDQHGSKGDIILTAVADEEDRSLGTSAILAAGWTADAAIIPEPTSLSLHHAHKGFVWVEVTILGVAAHGSDATTGVDAIMHTSSFLSAINSYATTLPEDNVLGKSTMHTGTIRGGEENSSYPASCTVTLEFRTVNNISQSSTVILNDIAAILANLRKQDDVFRYQTPTVLFERAPLSPLSSSHPFLVAAKKSLADMQGRREEDVEVSAAKFWTDAGLLSEAGIPCLVFGPTGKGLHGKDEWVDVESIKIVEEVMRETDELNGFRIFLMIQDGFACRLQLDELLVGVESLAHSLWASLALLKLSCISTDWLTRGMDGPREVWSWTLSPKALILFFFLEYLVFLTDSTDYQVWCNTGSTARWI</sequence>
<evidence type="ECO:0000313" key="6">
    <source>
        <dbReference type="EMBL" id="THZ77897.1"/>
    </source>
</evidence>
<dbReference type="SUPFAM" id="SSF55031">
    <property type="entry name" value="Bacterial exopeptidase dimerisation domain"/>
    <property type="match status" value="1"/>
</dbReference>
<dbReference type="Proteomes" id="UP000309734">
    <property type="component" value="Unassembled WGS sequence"/>
</dbReference>
<keyword evidence="2" id="KW-0378">Hydrolase</keyword>
<name>A0A4S9XG98_AURPU</name>
<dbReference type="GO" id="GO:0016787">
    <property type="term" value="F:hydrolase activity"/>
    <property type="evidence" value="ECO:0007669"/>
    <property type="project" value="UniProtKB-KW"/>
</dbReference>
<accession>A0A4S9XG98</accession>
<dbReference type="Pfam" id="PF00291">
    <property type="entry name" value="PALP"/>
    <property type="match status" value="1"/>
</dbReference>
<reference evidence="6 7" key="1">
    <citation type="submission" date="2018-10" db="EMBL/GenBank/DDBJ databases">
        <title>Fifty Aureobasidium pullulans genomes reveal a recombining polyextremotolerant generalist.</title>
        <authorList>
            <person name="Gostincar C."/>
            <person name="Turk M."/>
            <person name="Zajc J."/>
            <person name="Gunde-Cimerman N."/>
        </authorList>
    </citation>
    <scope>NUCLEOTIDE SEQUENCE [LARGE SCALE GENOMIC DNA]</scope>
    <source>
        <strain evidence="6 7">EXF-3519</strain>
    </source>
</reference>
<dbReference type="GO" id="GO:0016829">
    <property type="term" value="F:lyase activity"/>
    <property type="evidence" value="ECO:0007669"/>
    <property type="project" value="UniProtKB-KW"/>
</dbReference>
<proteinExistence type="inferred from homology"/>
<evidence type="ECO:0000313" key="7">
    <source>
        <dbReference type="Proteomes" id="UP000309734"/>
    </source>
</evidence>
<dbReference type="NCBIfam" id="NF006058">
    <property type="entry name" value="PRK08206.1"/>
    <property type="match status" value="1"/>
</dbReference>
<feature type="domain" description="Tryptophan synthase beta chain-like PALP" evidence="4">
    <location>
        <begin position="45"/>
        <end position="364"/>
    </location>
</feature>
<gene>
    <name evidence="6" type="ORF">D6C85_01414</name>
</gene>
<evidence type="ECO:0000259" key="5">
    <source>
        <dbReference type="Pfam" id="PF07687"/>
    </source>
</evidence>
<dbReference type="Gene3D" id="3.40.630.10">
    <property type="entry name" value="Zn peptidases"/>
    <property type="match status" value="2"/>
</dbReference>
<dbReference type="Gene3D" id="3.30.70.360">
    <property type="match status" value="1"/>
</dbReference>
<dbReference type="AlphaFoldDB" id="A0A4S9XG98"/>
<comment type="similarity">
    <text evidence="1">Belongs to the peptidase M20A family.</text>
</comment>
<dbReference type="InterPro" id="IPR036264">
    <property type="entry name" value="Bact_exopeptidase_dim_dom"/>
</dbReference>
<feature type="domain" description="Peptidase M20 dimerisation" evidence="5">
    <location>
        <begin position="551"/>
        <end position="658"/>
    </location>
</feature>
<evidence type="ECO:0000259" key="4">
    <source>
        <dbReference type="Pfam" id="PF00291"/>
    </source>
</evidence>
<comment type="caution">
    <text evidence="6">The sequence shown here is derived from an EMBL/GenBank/DDBJ whole genome shotgun (WGS) entry which is preliminary data.</text>
</comment>
<protein>
    <submittedName>
        <fullName evidence="6">Diaminopropionate ammonia-lyase</fullName>
    </submittedName>
</protein>
<dbReference type="InterPro" id="IPR036052">
    <property type="entry name" value="TrpB-like_PALP_sf"/>
</dbReference>
<dbReference type="InterPro" id="IPR011650">
    <property type="entry name" value="Peptidase_M20_dimer"/>
</dbReference>
<dbReference type="Pfam" id="PF07687">
    <property type="entry name" value="M20_dimer"/>
    <property type="match status" value="1"/>
</dbReference>
<keyword evidence="3" id="KW-0472">Membrane</keyword>
<organism evidence="6 7">
    <name type="scientific">Aureobasidium pullulans</name>
    <name type="common">Black yeast</name>
    <name type="synonym">Pullularia pullulans</name>
    <dbReference type="NCBI Taxonomy" id="5580"/>
    <lineage>
        <taxon>Eukaryota</taxon>
        <taxon>Fungi</taxon>
        <taxon>Dikarya</taxon>
        <taxon>Ascomycota</taxon>
        <taxon>Pezizomycotina</taxon>
        <taxon>Dothideomycetes</taxon>
        <taxon>Dothideomycetidae</taxon>
        <taxon>Dothideales</taxon>
        <taxon>Saccotheciaceae</taxon>
        <taxon>Aureobasidium</taxon>
    </lineage>
</organism>
<dbReference type="PANTHER" id="PTHR42937:SF1">
    <property type="entry name" value="DIAMINOPROPIONATE AMMONIA-LYASE"/>
    <property type="match status" value="1"/>
</dbReference>
<dbReference type="PANTHER" id="PTHR42937">
    <property type="match status" value="1"/>
</dbReference>
<dbReference type="SUPFAM" id="SSF53187">
    <property type="entry name" value="Zn-dependent exopeptidases"/>
    <property type="match status" value="1"/>
</dbReference>
<keyword evidence="3" id="KW-1133">Transmembrane helix</keyword>
<dbReference type="InterPro" id="IPR001926">
    <property type="entry name" value="TrpB-like_PALP"/>
</dbReference>
<feature type="transmembrane region" description="Helical" evidence="3">
    <location>
        <begin position="820"/>
        <end position="841"/>
    </location>
</feature>
<dbReference type="PROSITE" id="PS00758">
    <property type="entry name" value="ARGE_DAPE_CPG2_1"/>
    <property type="match status" value="1"/>
</dbReference>
<dbReference type="InterPro" id="IPR002933">
    <property type="entry name" value="Peptidase_M20"/>
</dbReference>
<keyword evidence="3" id="KW-0812">Transmembrane</keyword>
<keyword evidence="6" id="KW-0456">Lyase</keyword>
<dbReference type="SUPFAM" id="SSF53686">
    <property type="entry name" value="Tryptophan synthase beta subunit-like PLP-dependent enzymes"/>
    <property type="match status" value="1"/>
</dbReference>
<dbReference type="Gene3D" id="3.40.50.1100">
    <property type="match status" value="3"/>
</dbReference>
<evidence type="ECO:0000256" key="2">
    <source>
        <dbReference type="ARBA" id="ARBA00022801"/>
    </source>
</evidence>
<evidence type="ECO:0000256" key="1">
    <source>
        <dbReference type="ARBA" id="ARBA00006247"/>
    </source>
</evidence>
<evidence type="ECO:0000256" key="3">
    <source>
        <dbReference type="SAM" id="Phobius"/>
    </source>
</evidence>
<dbReference type="InterPro" id="IPR001261">
    <property type="entry name" value="ArgE/DapE_CS"/>
</dbReference>